<evidence type="ECO:0000313" key="3">
    <source>
        <dbReference type="Proteomes" id="UP000738359"/>
    </source>
</evidence>
<feature type="non-terminal residue" evidence="2">
    <location>
        <position position="1"/>
    </location>
</feature>
<sequence>MATDDPSSAPTDDVVMASGEPSRELEDANKDKQKALGHYMDTKSIVRRLHAATDQDQSLSDIQRRKKAKELDAKVEDAKKNLDNAVRDFDAAHYHWMQLRQQPLESQYRDEEHSPSSDVQDHDEAAGSLVAQFNSASIWHCDIRRCLKEKVVPVFQNSEKIDFSRLLPKNFPDEPEFELNLQGKEELAALEIVRMINRFLREFRDFYKLHLGSLFAILASQYMMKAFRKAGIEVRLLEESLATMGKDLATQMEDVQEADGPVYFDTSIDTWFPIKCVRELFRVDLLKSDAVKQLFALDTSTFTDVHAYSGKVELLMEASGLKDSAYETLVLESLADSTQFPGRKTDWANWFMARFESLDSAGQGPSTSAIAAGKKPASVQQPNKGKHPRKEARQPCNKEKCTSGLHTPAQCYVMHPELRPQFKKNKSASHGHVRAVSAMKKAPAVSLQPVHAKRLAAMTQEIDVIRSSSLDSILADRIND</sequence>
<feature type="region of interest" description="Disordered" evidence="1">
    <location>
        <begin position="104"/>
        <end position="123"/>
    </location>
</feature>
<name>A0A9P6IQR9_MORAP</name>
<feature type="compositionally biased region" description="Basic and acidic residues" evidence="1">
    <location>
        <begin position="21"/>
        <end position="32"/>
    </location>
</feature>
<feature type="compositionally biased region" description="Basic and acidic residues" evidence="1">
    <location>
        <begin position="391"/>
        <end position="401"/>
    </location>
</feature>
<reference evidence="2" key="1">
    <citation type="journal article" date="2020" name="Fungal Divers.">
        <title>Resolving the Mortierellaceae phylogeny through synthesis of multi-gene phylogenetics and phylogenomics.</title>
        <authorList>
            <person name="Vandepol N."/>
            <person name="Liber J."/>
            <person name="Desiro A."/>
            <person name="Na H."/>
            <person name="Kennedy M."/>
            <person name="Barry K."/>
            <person name="Grigoriev I.V."/>
            <person name="Miller A.N."/>
            <person name="O'Donnell K."/>
            <person name="Stajich J.E."/>
            <person name="Bonito G."/>
        </authorList>
    </citation>
    <scope>NUCLEOTIDE SEQUENCE</scope>
    <source>
        <strain evidence="2">CK1249</strain>
    </source>
</reference>
<evidence type="ECO:0000256" key="1">
    <source>
        <dbReference type="SAM" id="MobiDB-lite"/>
    </source>
</evidence>
<accession>A0A9P6IQR9</accession>
<dbReference type="EMBL" id="JAAAHY010002404">
    <property type="protein sequence ID" value="KAF9944547.1"/>
    <property type="molecule type" value="Genomic_DNA"/>
</dbReference>
<feature type="region of interest" description="Disordered" evidence="1">
    <location>
        <begin position="1"/>
        <end position="32"/>
    </location>
</feature>
<comment type="caution">
    <text evidence="2">The sequence shown here is derived from an EMBL/GenBank/DDBJ whole genome shotgun (WGS) entry which is preliminary data.</text>
</comment>
<protein>
    <submittedName>
        <fullName evidence="2">Uncharacterized protein</fullName>
    </submittedName>
</protein>
<evidence type="ECO:0000313" key="2">
    <source>
        <dbReference type="EMBL" id="KAF9944547.1"/>
    </source>
</evidence>
<proteinExistence type="predicted"/>
<dbReference type="Proteomes" id="UP000738359">
    <property type="component" value="Unassembled WGS sequence"/>
</dbReference>
<feature type="compositionally biased region" description="Basic and acidic residues" evidence="1">
    <location>
        <begin position="107"/>
        <end position="123"/>
    </location>
</feature>
<dbReference type="OrthoDB" id="2425916at2759"/>
<organism evidence="2 3">
    <name type="scientific">Mortierella alpina</name>
    <name type="common">Oleaginous fungus</name>
    <name type="synonym">Mortierella renispora</name>
    <dbReference type="NCBI Taxonomy" id="64518"/>
    <lineage>
        <taxon>Eukaryota</taxon>
        <taxon>Fungi</taxon>
        <taxon>Fungi incertae sedis</taxon>
        <taxon>Mucoromycota</taxon>
        <taxon>Mortierellomycotina</taxon>
        <taxon>Mortierellomycetes</taxon>
        <taxon>Mortierellales</taxon>
        <taxon>Mortierellaceae</taxon>
        <taxon>Mortierella</taxon>
    </lineage>
</organism>
<gene>
    <name evidence="2" type="ORF">BGZ70_004550</name>
</gene>
<keyword evidence="3" id="KW-1185">Reference proteome</keyword>
<feature type="compositionally biased region" description="Polar residues" evidence="1">
    <location>
        <begin position="1"/>
        <end position="10"/>
    </location>
</feature>
<feature type="region of interest" description="Disordered" evidence="1">
    <location>
        <begin position="361"/>
        <end position="401"/>
    </location>
</feature>
<dbReference type="AlphaFoldDB" id="A0A9P6IQR9"/>